<keyword evidence="2" id="KW-1185">Reference proteome</keyword>
<proteinExistence type="predicted"/>
<gene>
    <name evidence="1" type="ORF">N7468_006399</name>
</gene>
<dbReference type="AlphaFoldDB" id="A0A9W9NUZ3"/>
<evidence type="ECO:0000313" key="1">
    <source>
        <dbReference type="EMBL" id="KAJ5225174.1"/>
    </source>
</evidence>
<dbReference type="RefSeq" id="XP_058328585.1">
    <property type="nucleotide sequence ID" value="XM_058475695.1"/>
</dbReference>
<reference evidence="1" key="2">
    <citation type="journal article" date="2023" name="IMA Fungus">
        <title>Comparative genomic study of the Penicillium genus elucidates a diverse pangenome and 15 lateral gene transfer events.</title>
        <authorList>
            <person name="Petersen C."/>
            <person name="Sorensen T."/>
            <person name="Nielsen M.R."/>
            <person name="Sondergaard T.E."/>
            <person name="Sorensen J.L."/>
            <person name="Fitzpatrick D.A."/>
            <person name="Frisvad J.C."/>
            <person name="Nielsen K.L."/>
        </authorList>
    </citation>
    <scope>NUCLEOTIDE SEQUENCE</scope>
    <source>
        <strain evidence="1">IBT 19713</strain>
    </source>
</reference>
<reference evidence="1" key="1">
    <citation type="submission" date="2022-11" db="EMBL/GenBank/DDBJ databases">
        <authorList>
            <person name="Petersen C."/>
        </authorList>
    </citation>
    <scope>NUCLEOTIDE SEQUENCE</scope>
    <source>
        <strain evidence="1">IBT 19713</strain>
    </source>
</reference>
<dbReference type="Proteomes" id="UP001150941">
    <property type="component" value="Unassembled WGS sequence"/>
</dbReference>
<name>A0A9W9NUZ3_9EURO</name>
<protein>
    <submittedName>
        <fullName evidence="1">Uncharacterized protein</fullName>
    </submittedName>
</protein>
<comment type="caution">
    <text evidence="1">The sequence shown here is derived from an EMBL/GenBank/DDBJ whole genome shotgun (WGS) entry which is preliminary data.</text>
</comment>
<dbReference type="GeneID" id="83202998"/>
<organism evidence="1 2">
    <name type="scientific">Penicillium chermesinum</name>
    <dbReference type="NCBI Taxonomy" id="63820"/>
    <lineage>
        <taxon>Eukaryota</taxon>
        <taxon>Fungi</taxon>
        <taxon>Dikarya</taxon>
        <taxon>Ascomycota</taxon>
        <taxon>Pezizomycotina</taxon>
        <taxon>Eurotiomycetes</taxon>
        <taxon>Eurotiomycetidae</taxon>
        <taxon>Eurotiales</taxon>
        <taxon>Aspergillaceae</taxon>
        <taxon>Penicillium</taxon>
    </lineage>
</organism>
<accession>A0A9W9NUZ3</accession>
<dbReference type="EMBL" id="JAPQKS010000005">
    <property type="protein sequence ID" value="KAJ5225174.1"/>
    <property type="molecule type" value="Genomic_DNA"/>
</dbReference>
<evidence type="ECO:0000313" key="2">
    <source>
        <dbReference type="Proteomes" id="UP001150941"/>
    </source>
</evidence>
<sequence>MKGSISPSGAGHPEGLALRKEPPPLFFSTHFFTLSFLENFPPPPPLELIGDPPNNYHVTKLLRLPPSLQELLSWLFRLSLDPPRHGLDAWGVDLRLVWAPAIIRPPTFSRHERFNGRDSRS</sequence>